<feature type="domain" description="Ketoreductase" evidence="5">
    <location>
        <begin position="10"/>
        <end position="201"/>
    </location>
</feature>
<dbReference type="InterPro" id="IPR020904">
    <property type="entry name" value="Sc_DH/Rdtase_CS"/>
</dbReference>
<dbReference type="InterPro" id="IPR057326">
    <property type="entry name" value="KR_dom"/>
</dbReference>
<evidence type="ECO:0000256" key="3">
    <source>
        <dbReference type="ARBA" id="ARBA00023002"/>
    </source>
</evidence>
<evidence type="ECO:0000313" key="6">
    <source>
        <dbReference type="EMBL" id="KAF7189133.1"/>
    </source>
</evidence>
<evidence type="ECO:0000256" key="1">
    <source>
        <dbReference type="ARBA" id="ARBA00006484"/>
    </source>
</evidence>
<evidence type="ECO:0000256" key="4">
    <source>
        <dbReference type="ARBA" id="ARBA00023027"/>
    </source>
</evidence>
<protein>
    <submittedName>
        <fullName evidence="6">Short-chain dehydrogenase/reductase ABA4</fullName>
    </submittedName>
</protein>
<dbReference type="CDD" id="cd05233">
    <property type="entry name" value="SDR_c"/>
    <property type="match status" value="1"/>
</dbReference>
<proteinExistence type="inferred from homology"/>
<dbReference type="AlphaFoldDB" id="A0A8H6VEA0"/>
<keyword evidence="4" id="KW-0520">NAD</keyword>
<dbReference type="Gene3D" id="3.40.50.720">
    <property type="entry name" value="NAD(P)-binding Rossmann-like Domain"/>
    <property type="match status" value="1"/>
</dbReference>
<comment type="similarity">
    <text evidence="1">Belongs to the short-chain dehydrogenases/reductases (SDR) family.</text>
</comment>
<dbReference type="Proteomes" id="UP000660729">
    <property type="component" value="Unassembled WGS sequence"/>
</dbReference>
<sequence length="247" mass="25598">MASTSGLTFAQIAITGGASGMGLATAQLLSSKGAIISLADVNEKAAEAAIKSLSSSSSEHMYTVVDVRNSGSVNDWIESTVKKYGRLDGAVNMAGVIKPAKPVTEVTDDEWDMTFAVNTKGVFNCIRAQLRAMSAGASIVSAASAFGHFGAVGNSAYCASKAAVIGLTRTAAKENQKIRVNAVSPGSVNTPMSQGEDPEDVKKGLQVTAQKRRAEPIEVARVIAFLLSDEASFVTGAIYNVDGGWVC</sequence>
<dbReference type="SMART" id="SM00822">
    <property type="entry name" value="PKS_KR"/>
    <property type="match status" value="1"/>
</dbReference>
<dbReference type="EMBL" id="JABCIY010000194">
    <property type="protein sequence ID" value="KAF7189133.1"/>
    <property type="molecule type" value="Genomic_DNA"/>
</dbReference>
<dbReference type="PANTHER" id="PTHR24321:SF8">
    <property type="entry name" value="ESTRADIOL 17-BETA-DEHYDROGENASE 8-RELATED"/>
    <property type="match status" value="1"/>
</dbReference>
<dbReference type="PROSITE" id="PS00061">
    <property type="entry name" value="ADH_SHORT"/>
    <property type="match status" value="1"/>
</dbReference>
<name>A0A8H6VEA0_9PEZI</name>
<dbReference type="PRINTS" id="PR00081">
    <property type="entry name" value="GDHRDH"/>
</dbReference>
<dbReference type="SUPFAM" id="SSF51735">
    <property type="entry name" value="NAD(P)-binding Rossmann-fold domains"/>
    <property type="match status" value="1"/>
</dbReference>
<dbReference type="Pfam" id="PF13561">
    <property type="entry name" value="adh_short_C2"/>
    <property type="match status" value="1"/>
</dbReference>
<comment type="caution">
    <text evidence="6">The sequence shown here is derived from an EMBL/GenBank/DDBJ whole genome shotgun (WGS) entry which is preliminary data.</text>
</comment>
<dbReference type="InterPro" id="IPR002347">
    <property type="entry name" value="SDR_fam"/>
</dbReference>
<gene>
    <name evidence="6" type="ORF">HII31_09555</name>
</gene>
<dbReference type="PANTHER" id="PTHR24321">
    <property type="entry name" value="DEHYDROGENASES, SHORT CHAIN"/>
    <property type="match status" value="1"/>
</dbReference>
<keyword evidence="2" id="KW-0521">NADP</keyword>
<evidence type="ECO:0000259" key="5">
    <source>
        <dbReference type="SMART" id="SM00822"/>
    </source>
</evidence>
<organism evidence="6 7">
    <name type="scientific">Pseudocercospora fuligena</name>
    <dbReference type="NCBI Taxonomy" id="685502"/>
    <lineage>
        <taxon>Eukaryota</taxon>
        <taxon>Fungi</taxon>
        <taxon>Dikarya</taxon>
        <taxon>Ascomycota</taxon>
        <taxon>Pezizomycotina</taxon>
        <taxon>Dothideomycetes</taxon>
        <taxon>Dothideomycetidae</taxon>
        <taxon>Mycosphaerellales</taxon>
        <taxon>Mycosphaerellaceae</taxon>
        <taxon>Pseudocercospora</taxon>
    </lineage>
</organism>
<keyword evidence="3" id="KW-0560">Oxidoreductase</keyword>
<dbReference type="InterPro" id="IPR036291">
    <property type="entry name" value="NAD(P)-bd_dom_sf"/>
</dbReference>
<dbReference type="GO" id="GO:0016491">
    <property type="term" value="F:oxidoreductase activity"/>
    <property type="evidence" value="ECO:0007669"/>
    <property type="project" value="UniProtKB-KW"/>
</dbReference>
<accession>A0A8H6VEA0</accession>
<dbReference type="OrthoDB" id="1669814at2759"/>
<dbReference type="FunFam" id="3.40.50.720:FF:000084">
    <property type="entry name" value="Short-chain dehydrogenase reductase"/>
    <property type="match status" value="1"/>
</dbReference>
<keyword evidence="7" id="KW-1185">Reference proteome</keyword>
<dbReference type="PRINTS" id="PR00080">
    <property type="entry name" value="SDRFAMILY"/>
</dbReference>
<evidence type="ECO:0000256" key="2">
    <source>
        <dbReference type="ARBA" id="ARBA00022857"/>
    </source>
</evidence>
<evidence type="ECO:0000313" key="7">
    <source>
        <dbReference type="Proteomes" id="UP000660729"/>
    </source>
</evidence>
<reference evidence="6" key="1">
    <citation type="submission" date="2020-04" db="EMBL/GenBank/DDBJ databases">
        <title>Draft genome resource of the tomato pathogen Pseudocercospora fuligena.</title>
        <authorList>
            <person name="Zaccaron A."/>
        </authorList>
    </citation>
    <scope>NUCLEOTIDE SEQUENCE</scope>
    <source>
        <strain evidence="6">PF001</strain>
    </source>
</reference>